<gene>
    <name evidence="4" type="ORF">ACFQL7_08355</name>
</gene>
<dbReference type="Pfam" id="PF04967">
    <property type="entry name" value="HTH_10"/>
    <property type="match status" value="1"/>
</dbReference>
<dbReference type="PANTHER" id="PTHR34236:SF1">
    <property type="entry name" value="DIMETHYL SULFOXIDE REDUCTASE TRANSCRIPTIONAL ACTIVATOR"/>
    <property type="match status" value="1"/>
</dbReference>
<dbReference type="EMBL" id="JBHTAX010000001">
    <property type="protein sequence ID" value="MFC7189866.1"/>
    <property type="molecule type" value="Genomic_DNA"/>
</dbReference>
<name>A0ABD5YP06_9EURY</name>
<dbReference type="InterPro" id="IPR007050">
    <property type="entry name" value="HTH_bacterioopsin"/>
</dbReference>
<dbReference type="GeneID" id="76199433"/>
<keyword evidence="1" id="KW-0805">Transcription regulation</keyword>
<keyword evidence="2" id="KW-0804">Transcription</keyword>
<accession>A0ABD5YP06</accession>
<evidence type="ECO:0000259" key="3">
    <source>
        <dbReference type="Pfam" id="PF04967"/>
    </source>
</evidence>
<evidence type="ECO:0000256" key="1">
    <source>
        <dbReference type="ARBA" id="ARBA00023015"/>
    </source>
</evidence>
<dbReference type="AlphaFoldDB" id="A0ABD5YP06"/>
<comment type="caution">
    <text evidence="4">The sequence shown here is derived from an EMBL/GenBank/DDBJ whole genome shotgun (WGS) entry which is preliminary data.</text>
</comment>
<reference evidence="4 5" key="1">
    <citation type="journal article" date="2019" name="Int. J. Syst. Evol. Microbiol.">
        <title>The Global Catalogue of Microorganisms (GCM) 10K type strain sequencing project: providing services to taxonomists for standard genome sequencing and annotation.</title>
        <authorList>
            <consortium name="The Broad Institute Genomics Platform"/>
            <consortium name="The Broad Institute Genome Sequencing Center for Infectious Disease"/>
            <person name="Wu L."/>
            <person name="Ma J."/>
        </authorList>
    </citation>
    <scope>NUCLEOTIDE SEQUENCE [LARGE SCALE GENOMIC DNA]</scope>
    <source>
        <strain evidence="4 5">RDMS1</strain>
    </source>
</reference>
<feature type="domain" description="HTH bat-type" evidence="3">
    <location>
        <begin position="144"/>
        <end position="195"/>
    </location>
</feature>
<evidence type="ECO:0000313" key="4">
    <source>
        <dbReference type="EMBL" id="MFC7189866.1"/>
    </source>
</evidence>
<dbReference type="Proteomes" id="UP001596417">
    <property type="component" value="Unassembled WGS sequence"/>
</dbReference>
<sequence>MYQAEIHLQQHKDCVISQLATEYDTNIDIDIEELHDELVTFILGIDADVDEIPDTLVHSDQVKHTENLGNGNFLVTKTSCGAYSAIDQNHGIIRRRTFISPNRRVYSVLFFRRQDLRAMIKDFREIGTVTLGKLSQMGDSSVHLTDRQYEVIEYALKMGYFEWPRDITSEELADYFGISRATLLEHLRKAESKLLTDALESVTAGQNRSSHTEPAIPPK</sequence>
<evidence type="ECO:0000313" key="5">
    <source>
        <dbReference type="Proteomes" id="UP001596417"/>
    </source>
</evidence>
<dbReference type="RefSeq" id="WP_264554720.1">
    <property type="nucleotide sequence ID" value="NZ_CP109979.1"/>
</dbReference>
<dbReference type="PANTHER" id="PTHR34236">
    <property type="entry name" value="DIMETHYL SULFOXIDE REDUCTASE TRANSCRIPTIONAL ACTIVATOR"/>
    <property type="match status" value="1"/>
</dbReference>
<organism evidence="4 5">
    <name type="scientific">Halocatena marina</name>
    <dbReference type="NCBI Taxonomy" id="2934937"/>
    <lineage>
        <taxon>Archaea</taxon>
        <taxon>Methanobacteriati</taxon>
        <taxon>Methanobacteriota</taxon>
        <taxon>Stenosarchaea group</taxon>
        <taxon>Halobacteria</taxon>
        <taxon>Halobacteriales</taxon>
        <taxon>Natronomonadaceae</taxon>
        <taxon>Halocatena</taxon>
    </lineage>
</organism>
<protein>
    <submittedName>
        <fullName evidence="4">Helix-turn-helix domain-containing protein</fullName>
    </submittedName>
</protein>
<proteinExistence type="predicted"/>
<evidence type="ECO:0000256" key="2">
    <source>
        <dbReference type="ARBA" id="ARBA00023163"/>
    </source>
</evidence>
<keyword evidence="5" id="KW-1185">Reference proteome</keyword>